<organism evidence="1 2">
    <name type="scientific">Arachis hypogaea</name>
    <name type="common">Peanut</name>
    <dbReference type="NCBI Taxonomy" id="3818"/>
    <lineage>
        <taxon>Eukaryota</taxon>
        <taxon>Viridiplantae</taxon>
        <taxon>Streptophyta</taxon>
        <taxon>Embryophyta</taxon>
        <taxon>Tracheophyta</taxon>
        <taxon>Spermatophyta</taxon>
        <taxon>Magnoliopsida</taxon>
        <taxon>eudicotyledons</taxon>
        <taxon>Gunneridae</taxon>
        <taxon>Pentapetalae</taxon>
        <taxon>rosids</taxon>
        <taxon>fabids</taxon>
        <taxon>Fabales</taxon>
        <taxon>Fabaceae</taxon>
        <taxon>Papilionoideae</taxon>
        <taxon>50 kb inversion clade</taxon>
        <taxon>dalbergioids sensu lato</taxon>
        <taxon>Dalbergieae</taxon>
        <taxon>Pterocarpus clade</taxon>
        <taxon>Arachis</taxon>
    </lineage>
</organism>
<accession>A0A445AIW4</accession>
<gene>
    <name evidence="1" type="ORF">Ahy_B02g060614</name>
</gene>
<sequence>MAPNKRGSSSYEGNDERDLQLPLCKRKVALPDTRYLSSLDSTNDMALILEPVIRKVLQEMMPPILEQVMPRMLEQVIPPILQRYLPSPMGAD</sequence>
<keyword evidence="2" id="KW-1185">Reference proteome</keyword>
<dbReference type="EMBL" id="SDMP01000012">
    <property type="protein sequence ID" value="RYR26373.1"/>
    <property type="molecule type" value="Genomic_DNA"/>
</dbReference>
<protein>
    <submittedName>
        <fullName evidence="1">Uncharacterized protein</fullName>
    </submittedName>
</protein>
<reference evidence="1 2" key="1">
    <citation type="submission" date="2019-01" db="EMBL/GenBank/DDBJ databases">
        <title>Sequencing of cultivated peanut Arachis hypogaea provides insights into genome evolution and oil improvement.</title>
        <authorList>
            <person name="Chen X."/>
        </authorList>
    </citation>
    <scope>NUCLEOTIDE SEQUENCE [LARGE SCALE GENOMIC DNA]</scope>
    <source>
        <strain evidence="2">cv. Fuhuasheng</strain>
        <tissue evidence="1">Leaves</tissue>
    </source>
</reference>
<evidence type="ECO:0000313" key="2">
    <source>
        <dbReference type="Proteomes" id="UP000289738"/>
    </source>
</evidence>
<comment type="caution">
    <text evidence="1">The sequence shown here is derived from an EMBL/GenBank/DDBJ whole genome shotgun (WGS) entry which is preliminary data.</text>
</comment>
<name>A0A445AIW4_ARAHY</name>
<dbReference type="Proteomes" id="UP000289738">
    <property type="component" value="Chromosome B02"/>
</dbReference>
<dbReference type="AlphaFoldDB" id="A0A445AIW4"/>
<evidence type="ECO:0000313" key="1">
    <source>
        <dbReference type="EMBL" id="RYR26373.1"/>
    </source>
</evidence>
<proteinExistence type="predicted"/>